<dbReference type="GO" id="GO:0005886">
    <property type="term" value="C:plasma membrane"/>
    <property type="evidence" value="ECO:0007669"/>
    <property type="project" value="UniProtKB-SubCell"/>
</dbReference>
<feature type="transmembrane region" description="Helical" evidence="6">
    <location>
        <begin position="12"/>
        <end position="37"/>
    </location>
</feature>
<feature type="transmembrane region" description="Helical" evidence="6">
    <location>
        <begin position="86"/>
        <end position="104"/>
    </location>
</feature>
<reference evidence="7 8" key="1">
    <citation type="submission" date="2019-01" db="EMBL/GenBank/DDBJ databases">
        <title>Novel species of Nocardioides.</title>
        <authorList>
            <person name="Liu Q."/>
            <person name="Xin Y.-H."/>
        </authorList>
    </citation>
    <scope>NUCLEOTIDE SEQUENCE [LARGE SCALE GENOMIC DNA]</scope>
    <source>
        <strain evidence="7 8">CGMCC 4.6875</strain>
    </source>
</reference>
<keyword evidence="8" id="KW-1185">Reference proteome</keyword>
<comment type="subcellular location">
    <subcellularLocation>
        <location evidence="1">Cell membrane</location>
        <topology evidence="1">Multi-pass membrane protein</topology>
    </subcellularLocation>
</comment>
<dbReference type="Proteomes" id="UP000293291">
    <property type="component" value="Unassembled WGS sequence"/>
</dbReference>
<sequence length="365" mass="38395">MRLVLRGSEPRWVAPVAVLVAVLATVVLTAIPIRIAGANPPAAFERYLVQPLSSPQGIYEVLLSATPLLFTGIAVAIAFRAGYWNIGAEGQFLMGAVLTTWLALTLPDLPAVAALPFGLVAGAVGGAGWALLPAWLKRHGRIDEVVTTLLLNPVALLVVQGLLNGPWRNTASGFTDSDRFGTGYDLPEIVPGTRVHWGFAVALLIIALTWFVLSRTAVGLHVRATGAAPDAAAFSGVPVDRLRFRAALVSGGIAGLGGASQVMGVQHQLTQGISNNYGYTGIIVATLGGLTALGVVLVAGLLGDITVGAESVSLVLQVPTQLGDMFGALLMLTVLSALSWRRYRVQWRPPRRAAEDSEREEVGHR</sequence>
<feature type="transmembrane region" description="Helical" evidence="6">
    <location>
        <begin position="144"/>
        <end position="163"/>
    </location>
</feature>
<evidence type="ECO:0000256" key="1">
    <source>
        <dbReference type="ARBA" id="ARBA00004651"/>
    </source>
</evidence>
<accession>A0A4Q2SAT7</accession>
<keyword evidence="4 6" id="KW-1133">Transmembrane helix</keyword>
<evidence type="ECO:0000313" key="8">
    <source>
        <dbReference type="Proteomes" id="UP000293291"/>
    </source>
</evidence>
<evidence type="ECO:0000313" key="7">
    <source>
        <dbReference type="EMBL" id="RYC01589.1"/>
    </source>
</evidence>
<protein>
    <submittedName>
        <fullName evidence="7">ABC transporter permease</fullName>
    </submittedName>
</protein>
<dbReference type="OrthoDB" id="45037at2"/>
<evidence type="ECO:0000256" key="3">
    <source>
        <dbReference type="ARBA" id="ARBA00022692"/>
    </source>
</evidence>
<dbReference type="AlphaFoldDB" id="A0A4Q2SAT7"/>
<keyword evidence="2" id="KW-1003">Cell membrane</keyword>
<keyword evidence="3 6" id="KW-0812">Transmembrane</keyword>
<dbReference type="GO" id="GO:0022857">
    <property type="term" value="F:transmembrane transporter activity"/>
    <property type="evidence" value="ECO:0007669"/>
    <property type="project" value="InterPro"/>
</dbReference>
<evidence type="ECO:0000256" key="5">
    <source>
        <dbReference type="ARBA" id="ARBA00023136"/>
    </source>
</evidence>
<gene>
    <name evidence="7" type="ORF">EUA07_11325</name>
</gene>
<name>A0A4Q2SAT7_9ACTN</name>
<comment type="caution">
    <text evidence="7">The sequence shown here is derived from an EMBL/GenBank/DDBJ whole genome shotgun (WGS) entry which is preliminary data.</text>
</comment>
<keyword evidence="5 6" id="KW-0472">Membrane</keyword>
<dbReference type="PANTHER" id="PTHR47089">
    <property type="entry name" value="ABC TRANSPORTER, PERMEASE PROTEIN"/>
    <property type="match status" value="1"/>
</dbReference>
<feature type="transmembrane region" description="Helical" evidence="6">
    <location>
        <begin position="322"/>
        <end position="340"/>
    </location>
</feature>
<proteinExistence type="predicted"/>
<evidence type="ECO:0000256" key="4">
    <source>
        <dbReference type="ARBA" id="ARBA00022989"/>
    </source>
</evidence>
<feature type="transmembrane region" description="Helical" evidence="6">
    <location>
        <begin position="195"/>
        <end position="213"/>
    </location>
</feature>
<evidence type="ECO:0000256" key="2">
    <source>
        <dbReference type="ARBA" id="ARBA00022475"/>
    </source>
</evidence>
<dbReference type="Pfam" id="PF02653">
    <property type="entry name" value="BPD_transp_2"/>
    <property type="match status" value="1"/>
</dbReference>
<evidence type="ECO:0000256" key="6">
    <source>
        <dbReference type="SAM" id="Phobius"/>
    </source>
</evidence>
<feature type="transmembrane region" description="Helical" evidence="6">
    <location>
        <begin position="277"/>
        <end position="302"/>
    </location>
</feature>
<feature type="transmembrane region" description="Helical" evidence="6">
    <location>
        <begin position="110"/>
        <end position="132"/>
    </location>
</feature>
<dbReference type="PANTHER" id="PTHR47089:SF1">
    <property type="entry name" value="GUANOSINE ABC TRANSPORTER PERMEASE PROTEIN NUPP"/>
    <property type="match status" value="1"/>
</dbReference>
<feature type="transmembrane region" description="Helical" evidence="6">
    <location>
        <begin position="57"/>
        <end position="79"/>
    </location>
</feature>
<dbReference type="EMBL" id="SDWU01000011">
    <property type="protein sequence ID" value="RYC01589.1"/>
    <property type="molecule type" value="Genomic_DNA"/>
</dbReference>
<dbReference type="CDD" id="cd06580">
    <property type="entry name" value="TM_PBP1_transp_TpRbsC_like"/>
    <property type="match status" value="1"/>
</dbReference>
<organism evidence="7 8">
    <name type="scientific">Nocardioides ganghwensis</name>
    <dbReference type="NCBI Taxonomy" id="252230"/>
    <lineage>
        <taxon>Bacteria</taxon>
        <taxon>Bacillati</taxon>
        <taxon>Actinomycetota</taxon>
        <taxon>Actinomycetes</taxon>
        <taxon>Propionibacteriales</taxon>
        <taxon>Nocardioidaceae</taxon>
        <taxon>Nocardioides</taxon>
    </lineage>
</organism>
<dbReference type="InterPro" id="IPR001851">
    <property type="entry name" value="ABC_transp_permease"/>
</dbReference>